<name>A0A644ZRT7_9ZZZZ</name>
<proteinExistence type="predicted"/>
<protein>
    <submittedName>
        <fullName evidence="1">Uncharacterized protein</fullName>
    </submittedName>
</protein>
<gene>
    <name evidence="1" type="ORF">SDC9_90272</name>
</gene>
<accession>A0A644ZRT7</accession>
<dbReference type="EMBL" id="VSSQ01010164">
    <property type="protein sequence ID" value="MPM43595.1"/>
    <property type="molecule type" value="Genomic_DNA"/>
</dbReference>
<dbReference type="AlphaFoldDB" id="A0A644ZRT7"/>
<organism evidence="1">
    <name type="scientific">bioreactor metagenome</name>
    <dbReference type="NCBI Taxonomy" id="1076179"/>
    <lineage>
        <taxon>unclassified sequences</taxon>
        <taxon>metagenomes</taxon>
        <taxon>ecological metagenomes</taxon>
    </lineage>
</organism>
<sequence length="71" mass="7351">MEGSALAEALGAGVAEEVLAELLHAARPNTIARTSKSAAIFFILRSPLNLSSEQILFLPSGEGETATVPSK</sequence>
<comment type="caution">
    <text evidence="1">The sequence shown here is derived from an EMBL/GenBank/DDBJ whole genome shotgun (WGS) entry which is preliminary data.</text>
</comment>
<reference evidence="1" key="1">
    <citation type="submission" date="2019-08" db="EMBL/GenBank/DDBJ databases">
        <authorList>
            <person name="Kucharzyk K."/>
            <person name="Murdoch R.W."/>
            <person name="Higgins S."/>
            <person name="Loffler F."/>
        </authorList>
    </citation>
    <scope>NUCLEOTIDE SEQUENCE</scope>
</reference>
<evidence type="ECO:0000313" key="1">
    <source>
        <dbReference type="EMBL" id="MPM43595.1"/>
    </source>
</evidence>